<dbReference type="SUPFAM" id="SSF81891">
    <property type="entry name" value="Poly A polymerase C-terminal region-like"/>
    <property type="match status" value="1"/>
</dbReference>
<dbReference type="GO" id="GO:0016779">
    <property type="term" value="F:nucleotidyltransferase activity"/>
    <property type="evidence" value="ECO:0007669"/>
    <property type="project" value="UniProtKB-KW"/>
</dbReference>
<dbReference type="Pfam" id="PF01743">
    <property type="entry name" value="PolyA_pol"/>
    <property type="match status" value="1"/>
</dbReference>
<protein>
    <submittedName>
        <fullName evidence="10">PolyA polymerase head RNA and srmB- binding domain protein</fullName>
    </submittedName>
</protein>
<dbReference type="Gene3D" id="3.30.460.10">
    <property type="entry name" value="Beta Polymerase, domain 2"/>
    <property type="match status" value="1"/>
</dbReference>
<name>A0A7D3R152_9VIRU</name>
<dbReference type="SUPFAM" id="SSF81301">
    <property type="entry name" value="Nucleotidyltransferase"/>
    <property type="match status" value="1"/>
</dbReference>
<gene>
    <name evidence="10" type="ORF">Fadolivirus_1_744</name>
</gene>
<organism evidence="10 11">
    <name type="scientific">Fadolivirus FV1/VV64</name>
    <dbReference type="NCBI Taxonomy" id="3070911"/>
    <lineage>
        <taxon>Viruses</taxon>
        <taxon>Varidnaviria</taxon>
        <taxon>Bamfordvirae</taxon>
        <taxon>Nucleocytoviricota</taxon>
        <taxon>Megaviricetes</taxon>
        <taxon>Imitervirales</taxon>
        <taxon>Mimiviridae</taxon>
        <taxon>Klosneuvirinae</taxon>
        <taxon>Fadolivirus</taxon>
        <taxon>Fadolivirus algeromassiliense</taxon>
    </lineage>
</organism>
<dbReference type="PANTHER" id="PTHR46173">
    <property type="entry name" value="CCA TRNA NUCLEOTIDYLTRANSFERASE 1, MITOCHONDRIAL"/>
    <property type="match status" value="1"/>
</dbReference>
<accession>A0A7D3R152</accession>
<dbReference type="InterPro" id="IPR002646">
    <property type="entry name" value="PolA_pol_head_dom"/>
</dbReference>
<dbReference type="EMBL" id="MT418680">
    <property type="protein sequence ID" value="QKF94202.1"/>
    <property type="molecule type" value="Genomic_DNA"/>
</dbReference>
<dbReference type="Gene3D" id="1.10.3090.10">
    <property type="entry name" value="cca-adding enzyme, domain 2"/>
    <property type="match status" value="1"/>
</dbReference>
<evidence type="ECO:0000313" key="10">
    <source>
        <dbReference type="EMBL" id="QKF94202.1"/>
    </source>
</evidence>
<dbReference type="GO" id="GO:0046872">
    <property type="term" value="F:metal ion binding"/>
    <property type="evidence" value="ECO:0007669"/>
    <property type="project" value="UniProtKB-KW"/>
</dbReference>
<dbReference type="CDD" id="cd05398">
    <property type="entry name" value="NT_ClassII-CCAase"/>
    <property type="match status" value="1"/>
</dbReference>
<keyword evidence="6" id="KW-0547">Nucleotide-binding</keyword>
<dbReference type="InterPro" id="IPR043519">
    <property type="entry name" value="NT_sf"/>
</dbReference>
<sequence>MKEHPVSKNVHIPAPLKKLANAYFDKNFIIYLVGGAVRDILLNDIPNDYDFVSDATTDETIKIMEELGCKIYYKGKRFGIISGSIEDIKIEIGTFRKDVTDDRLPIVDFNVTILDDANRRDITYNALYYDFNRCVILDYVGGIDDMNNKITKMVGDPVLRINQDKLRILRVIRYACKYNHAIDIDTKNAIQNSDLCDISKERIYEEIIRSFQCTDFHQYLTYMKELNLFKHVFPDMNVVYDMDIKSKYLPIYFAYMFKNTDHLSTGLKNLKYDRLLIKQTKFLINMLYFNPFLICKFLKKKKQYHLDNNMLIEWNELMNLDNYQQKFITYQTIIKKDFVENLIKQGYNGKDLSNKLDQLEYEHFLYYCN</sequence>
<reference evidence="10 11" key="1">
    <citation type="submission" date="2020-04" db="EMBL/GenBank/DDBJ databases">
        <title>Advantages and limits of metagenomic assembly and binning of a giant virus.</title>
        <authorList>
            <person name="Schulz F."/>
            <person name="Andreani J."/>
            <person name="Francis R."/>
            <person name="Boudjemaa H."/>
            <person name="Bou Khalil J.Y."/>
            <person name="Lee J."/>
            <person name="La Scola B."/>
            <person name="Woyke T."/>
        </authorList>
    </citation>
    <scope>NUCLEOTIDE SEQUENCE [LARGE SCALE GENOMIC DNA]</scope>
    <source>
        <strain evidence="10 11">FV1/VV64</strain>
    </source>
</reference>
<evidence type="ECO:0000256" key="4">
    <source>
        <dbReference type="ARBA" id="ARBA00022695"/>
    </source>
</evidence>
<evidence type="ECO:0000259" key="9">
    <source>
        <dbReference type="Pfam" id="PF12627"/>
    </source>
</evidence>
<evidence type="ECO:0000259" key="8">
    <source>
        <dbReference type="Pfam" id="PF01743"/>
    </source>
</evidence>
<evidence type="ECO:0000256" key="3">
    <source>
        <dbReference type="ARBA" id="ARBA00022694"/>
    </source>
</evidence>
<keyword evidence="2" id="KW-0808">Transferase</keyword>
<keyword evidence="4" id="KW-0548">Nucleotidyltransferase</keyword>
<evidence type="ECO:0000256" key="1">
    <source>
        <dbReference type="ARBA" id="ARBA00001946"/>
    </source>
</evidence>
<proteinExistence type="predicted"/>
<keyword evidence="7" id="KW-0460">Magnesium</keyword>
<evidence type="ECO:0000313" key="11">
    <source>
        <dbReference type="Proteomes" id="UP001162001"/>
    </source>
</evidence>
<keyword evidence="5" id="KW-0479">Metal-binding</keyword>
<dbReference type="PANTHER" id="PTHR46173:SF1">
    <property type="entry name" value="CCA TRNA NUCLEOTIDYLTRANSFERASE 1, MITOCHONDRIAL"/>
    <property type="match status" value="1"/>
</dbReference>
<evidence type="ECO:0000256" key="5">
    <source>
        <dbReference type="ARBA" id="ARBA00022723"/>
    </source>
</evidence>
<evidence type="ECO:0000256" key="6">
    <source>
        <dbReference type="ARBA" id="ARBA00022741"/>
    </source>
</evidence>
<dbReference type="InterPro" id="IPR032828">
    <property type="entry name" value="PolyA_RNA-bd"/>
</dbReference>
<dbReference type="Proteomes" id="UP001162001">
    <property type="component" value="Segment"/>
</dbReference>
<evidence type="ECO:0000256" key="2">
    <source>
        <dbReference type="ARBA" id="ARBA00022679"/>
    </source>
</evidence>
<dbReference type="GO" id="GO:0000049">
    <property type="term" value="F:tRNA binding"/>
    <property type="evidence" value="ECO:0007669"/>
    <property type="project" value="TreeGrafter"/>
</dbReference>
<feature type="domain" description="Poly A polymerase head" evidence="8">
    <location>
        <begin position="30"/>
        <end position="150"/>
    </location>
</feature>
<keyword evidence="3" id="KW-0819">tRNA processing</keyword>
<feature type="domain" description="tRNA nucleotidyltransferase/poly(A) polymerase RNA and SrmB- binding" evidence="9">
    <location>
        <begin position="182"/>
        <end position="237"/>
    </location>
</feature>
<dbReference type="GO" id="GO:0008033">
    <property type="term" value="P:tRNA processing"/>
    <property type="evidence" value="ECO:0007669"/>
    <property type="project" value="UniProtKB-KW"/>
</dbReference>
<dbReference type="Pfam" id="PF12627">
    <property type="entry name" value="PolyA_pol_RNAbd"/>
    <property type="match status" value="1"/>
</dbReference>
<comment type="cofactor">
    <cofactor evidence="1">
        <name>Mg(2+)</name>
        <dbReference type="ChEBI" id="CHEBI:18420"/>
    </cofactor>
</comment>
<keyword evidence="11" id="KW-1185">Reference proteome</keyword>
<dbReference type="GO" id="GO:0000166">
    <property type="term" value="F:nucleotide binding"/>
    <property type="evidence" value="ECO:0007669"/>
    <property type="project" value="UniProtKB-KW"/>
</dbReference>
<evidence type="ECO:0000256" key="7">
    <source>
        <dbReference type="ARBA" id="ARBA00022842"/>
    </source>
</evidence>
<dbReference type="InterPro" id="IPR050264">
    <property type="entry name" value="Bact_CCA-adding_enz_type3_sf"/>
</dbReference>